<evidence type="ECO:0008006" key="4">
    <source>
        <dbReference type="Google" id="ProtNLM"/>
    </source>
</evidence>
<dbReference type="Proteomes" id="UP000800097">
    <property type="component" value="Unassembled WGS sequence"/>
</dbReference>
<evidence type="ECO:0000313" key="3">
    <source>
        <dbReference type="Proteomes" id="UP000800097"/>
    </source>
</evidence>
<dbReference type="InterPro" id="IPR021838">
    <property type="entry name" value="DUF3431"/>
</dbReference>
<evidence type="ECO:0000313" key="2">
    <source>
        <dbReference type="EMBL" id="KAF2278246.1"/>
    </source>
</evidence>
<accession>A0A6A6JRB2</accession>
<dbReference type="PANTHER" id="PTHR37490">
    <property type="entry name" value="EXPRESSED PROTEIN"/>
    <property type="match status" value="1"/>
</dbReference>
<evidence type="ECO:0000256" key="1">
    <source>
        <dbReference type="SAM" id="Phobius"/>
    </source>
</evidence>
<feature type="transmembrane region" description="Helical" evidence="1">
    <location>
        <begin position="7"/>
        <end position="27"/>
    </location>
</feature>
<dbReference type="Pfam" id="PF11913">
    <property type="entry name" value="DUF3431"/>
    <property type="match status" value="1"/>
</dbReference>
<dbReference type="RefSeq" id="XP_033655785.1">
    <property type="nucleotide sequence ID" value="XM_033797957.1"/>
</dbReference>
<keyword evidence="1" id="KW-0472">Membrane</keyword>
<sequence>MRAIKGPVATVAAIAAIAILLFCSLNWRHGTSDTDWKADFAVESQEDIKKPSSGGYPYIKPDPLPWKAPTPKSSNSSTVDTASPADRVIVLATLEHDDNSQVHAQFPGWQLSFQILGRDFAKLHAGADRTDKGRIANAYLTFIIENYHNLPETMVFLNSYPSNTQNSANLNKVDAVRNLKTDYIQKAGYANLRCMTKAGCTNHFLPTRNPPDEFRTLEVAMANVWNELFRNDNLPEKLATPCCAEFAVSREQVQKKGVAEYLRYWEWLNKTKMDDDTAGLVFEYIWHIIFGREAEYCLELEKCECDLYGRC</sequence>
<keyword evidence="1" id="KW-0812">Transmembrane</keyword>
<dbReference type="GeneID" id="54551132"/>
<organism evidence="2 3">
    <name type="scientific">Westerdykella ornata</name>
    <dbReference type="NCBI Taxonomy" id="318751"/>
    <lineage>
        <taxon>Eukaryota</taxon>
        <taxon>Fungi</taxon>
        <taxon>Dikarya</taxon>
        <taxon>Ascomycota</taxon>
        <taxon>Pezizomycotina</taxon>
        <taxon>Dothideomycetes</taxon>
        <taxon>Pleosporomycetidae</taxon>
        <taxon>Pleosporales</taxon>
        <taxon>Sporormiaceae</taxon>
        <taxon>Westerdykella</taxon>
    </lineage>
</organism>
<protein>
    <recommendedName>
        <fullName evidence="4">DUF3431 domain-containing protein</fullName>
    </recommendedName>
</protein>
<proteinExistence type="predicted"/>
<dbReference type="EMBL" id="ML986488">
    <property type="protein sequence ID" value="KAF2278246.1"/>
    <property type="molecule type" value="Genomic_DNA"/>
</dbReference>
<dbReference type="OrthoDB" id="426718at2759"/>
<name>A0A6A6JRB2_WESOR</name>
<reference evidence="2" key="1">
    <citation type="journal article" date="2020" name="Stud. Mycol.">
        <title>101 Dothideomycetes genomes: a test case for predicting lifestyles and emergence of pathogens.</title>
        <authorList>
            <person name="Haridas S."/>
            <person name="Albert R."/>
            <person name="Binder M."/>
            <person name="Bloem J."/>
            <person name="Labutti K."/>
            <person name="Salamov A."/>
            <person name="Andreopoulos B."/>
            <person name="Baker S."/>
            <person name="Barry K."/>
            <person name="Bills G."/>
            <person name="Bluhm B."/>
            <person name="Cannon C."/>
            <person name="Castanera R."/>
            <person name="Culley D."/>
            <person name="Daum C."/>
            <person name="Ezra D."/>
            <person name="Gonzalez J."/>
            <person name="Henrissat B."/>
            <person name="Kuo A."/>
            <person name="Liang C."/>
            <person name="Lipzen A."/>
            <person name="Lutzoni F."/>
            <person name="Magnuson J."/>
            <person name="Mondo S."/>
            <person name="Nolan M."/>
            <person name="Ohm R."/>
            <person name="Pangilinan J."/>
            <person name="Park H.-J."/>
            <person name="Ramirez L."/>
            <person name="Alfaro M."/>
            <person name="Sun H."/>
            <person name="Tritt A."/>
            <person name="Yoshinaga Y."/>
            <person name="Zwiers L.-H."/>
            <person name="Turgeon B."/>
            <person name="Goodwin S."/>
            <person name="Spatafora J."/>
            <person name="Crous P."/>
            <person name="Grigoriev I."/>
        </authorList>
    </citation>
    <scope>NUCLEOTIDE SEQUENCE</scope>
    <source>
        <strain evidence="2">CBS 379.55</strain>
    </source>
</reference>
<keyword evidence="3" id="KW-1185">Reference proteome</keyword>
<dbReference type="AlphaFoldDB" id="A0A6A6JRB2"/>
<keyword evidence="1" id="KW-1133">Transmembrane helix</keyword>
<dbReference type="PANTHER" id="PTHR37490:SF2">
    <property type="match status" value="1"/>
</dbReference>
<gene>
    <name evidence="2" type="ORF">EI97DRAFT_431507</name>
</gene>